<dbReference type="SMART" id="SM00849">
    <property type="entry name" value="Lactamase_B"/>
    <property type="match status" value="1"/>
</dbReference>
<evidence type="ECO:0000313" key="3">
    <source>
        <dbReference type="EMBL" id="MBK6973502.1"/>
    </source>
</evidence>
<sequence>MNGLRALRWAVFLVAGLSFPIEAALDYMLKPRKVAPDTYVFVGLAEDFSRGNGGNIVNTGFIVTADGVVVIDTGSSRLYGEQMRRAIAAVTDKPIRQVLITHHHPDHFFGNQGFRDLPIAALSGSIGGMKEEGVGFADNLYRMAGDWMRETEPLAATQEARPGRSTIGGHDIELIELKGHTQADLVVLDHTSGVLFAGDLVFWQRAATTPHASIADWLGSLDRLQALKWKTIVPGHGEPHADTRGIEQTRRYLAWLDATLRKAAAEGRDMPDLLQMKLPQEFADIPLVREEFARSITHLYPGFEQRALAGGGKS</sequence>
<dbReference type="AlphaFoldDB" id="A0A9D7E9C5"/>
<comment type="caution">
    <text evidence="3">The sequence shown here is derived from an EMBL/GenBank/DDBJ whole genome shotgun (WGS) entry which is preliminary data.</text>
</comment>
<dbReference type="GO" id="GO:0017001">
    <property type="term" value="P:antibiotic catabolic process"/>
    <property type="evidence" value="ECO:0007669"/>
    <property type="project" value="UniProtKB-ARBA"/>
</dbReference>
<evidence type="ECO:0000256" key="1">
    <source>
        <dbReference type="ARBA" id="ARBA00005250"/>
    </source>
</evidence>
<evidence type="ECO:0000259" key="2">
    <source>
        <dbReference type="SMART" id="SM00849"/>
    </source>
</evidence>
<dbReference type="Pfam" id="PF00753">
    <property type="entry name" value="Lactamase_B"/>
    <property type="match status" value="1"/>
</dbReference>
<dbReference type="CDD" id="cd16282">
    <property type="entry name" value="metallo-hydrolase-like_MBL-fold"/>
    <property type="match status" value="1"/>
</dbReference>
<dbReference type="Proteomes" id="UP000807785">
    <property type="component" value="Unassembled WGS sequence"/>
</dbReference>
<proteinExistence type="inferred from homology"/>
<organism evidence="3 4">
    <name type="scientific">Candidatus Methylophosphatis roskildensis</name>
    <dbReference type="NCBI Taxonomy" id="2899263"/>
    <lineage>
        <taxon>Bacteria</taxon>
        <taxon>Pseudomonadati</taxon>
        <taxon>Pseudomonadota</taxon>
        <taxon>Betaproteobacteria</taxon>
        <taxon>Nitrosomonadales</taxon>
        <taxon>Sterolibacteriaceae</taxon>
        <taxon>Candidatus Methylophosphatis</taxon>
    </lineage>
</organism>
<dbReference type="InterPro" id="IPR036866">
    <property type="entry name" value="RibonucZ/Hydroxyglut_hydro"/>
</dbReference>
<comment type="similarity">
    <text evidence="1">Belongs to the metallo-beta-lactamase superfamily. Class-B beta-lactamase family.</text>
</comment>
<dbReference type="InterPro" id="IPR001279">
    <property type="entry name" value="Metallo-B-lactamas"/>
</dbReference>
<dbReference type="SUPFAM" id="SSF56281">
    <property type="entry name" value="Metallo-hydrolase/oxidoreductase"/>
    <property type="match status" value="1"/>
</dbReference>
<reference evidence="3" key="1">
    <citation type="submission" date="2020-10" db="EMBL/GenBank/DDBJ databases">
        <title>Connecting structure to function with the recovery of over 1000 high-quality activated sludge metagenome-assembled genomes encoding full-length rRNA genes using long-read sequencing.</title>
        <authorList>
            <person name="Singleton C.M."/>
            <person name="Petriglieri F."/>
            <person name="Kristensen J.M."/>
            <person name="Kirkegaard R.H."/>
            <person name="Michaelsen T.Y."/>
            <person name="Andersen M.H."/>
            <person name="Karst S.M."/>
            <person name="Dueholm M.S."/>
            <person name="Nielsen P.H."/>
            <person name="Albertsen M."/>
        </authorList>
    </citation>
    <scope>NUCLEOTIDE SEQUENCE</scope>
    <source>
        <strain evidence="3">Bjer_18-Q3-R1-45_BAT3C.347</strain>
    </source>
</reference>
<dbReference type="InterPro" id="IPR030811">
    <property type="entry name" value="SoxH-rel_PQQ_1"/>
</dbReference>
<feature type="domain" description="Metallo-beta-lactamase" evidence="2">
    <location>
        <begin position="56"/>
        <end position="236"/>
    </location>
</feature>
<gene>
    <name evidence="3" type="ORF">IPH26_11365</name>
</gene>
<evidence type="ECO:0000313" key="4">
    <source>
        <dbReference type="Proteomes" id="UP000807785"/>
    </source>
</evidence>
<dbReference type="PANTHER" id="PTHR42951">
    <property type="entry name" value="METALLO-BETA-LACTAMASE DOMAIN-CONTAINING"/>
    <property type="match status" value="1"/>
</dbReference>
<accession>A0A9D7E9C5</accession>
<dbReference type="Gene3D" id="3.60.15.10">
    <property type="entry name" value="Ribonuclease Z/Hydroxyacylglutathione hydrolase-like"/>
    <property type="match status" value="1"/>
</dbReference>
<protein>
    <submittedName>
        <fullName evidence="3">Quinoprotein relay system zinc metallohydrolase 1</fullName>
    </submittedName>
</protein>
<dbReference type="InterPro" id="IPR050855">
    <property type="entry name" value="NDM-1-like"/>
</dbReference>
<name>A0A9D7E9C5_9PROT</name>
<dbReference type="PANTHER" id="PTHR42951:SF4">
    <property type="entry name" value="ACYL-COENZYME A THIOESTERASE MBLAC2"/>
    <property type="match status" value="1"/>
</dbReference>
<dbReference type="EMBL" id="JADJEV010000003">
    <property type="protein sequence ID" value="MBK6973502.1"/>
    <property type="molecule type" value="Genomic_DNA"/>
</dbReference>
<dbReference type="NCBIfam" id="TIGR04558">
    <property type="entry name" value="SoxH_rel_PQQ_1"/>
    <property type="match status" value="1"/>
</dbReference>